<proteinExistence type="predicted"/>
<name>A0AAV2WDL4_MYCNE</name>
<dbReference type="SUPFAM" id="SSF52540">
    <property type="entry name" value="P-loop containing nucleoside triphosphate hydrolases"/>
    <property type="match status" value="1"/>
</dbReference>
<dbReference type="AlphaFoldDB" id="A0AAV2WDL4"/>
<dbReference type="InterPro" id="IPR027417">
    <property type="entry name" value="P-loop_NTPase"/>
</dbReference>
<evidence type="ECO:0008006" key="3">
    <source>
        <dbReference type="Google" id="ProtNLM"/>
    </source>
</evidence>
<organism evidence="1 2">
    <name type="scientific">Mycolicibacterium neoaurum</name>
    <name type="common">Mycobacterium neoaurum</name>
    <dbReference type="NCBI Taxonomy" id="1795"/>
    <lineage>
        <taxon>Bacteria</taxon>
        <taxon>Bacillati</taxon>
        <taxon>Actinomycetota</taxon>
        <taxon>Actinomycetes</taxon>
        <taxon>Mycobacteriales</taxon>
        <taxon>Mycobacteriaceae</taxon>
        <taxon>Mycolicibacterium</taxon>
    </lineage>
</organism>
<sequence>MCERCHDERVGLISELTALAEDGSRPRLSPIIAALRRPVRVSVTGRPGVGCRSVAAVLRNHGLDCVPEGAVADVVALVIVETVKPEDRPGPDSDRPRLIVLNKADALTDPAKRAATITEQTGVRTVPMCALATGDAAPVLDAIAELSAPLRYRRLRTGLTRLHALAATDPALAELLAADTTVLTVAAAAEDVIRAAGLRLTAAEPVRSAVRWLHYSRGPVSPLHRDCGADLARGQLRLAAGHDIPT</sequence>
<evidence type="ECO:0000313" key="2">
    <source>
        <dbReference type="Proteomes" id="UP000028864"/>
    </source>
</evidence>
<reference evidence="1" key="1">
    <citation type="submission" date="2014-05" db="EMBL/GenBank/DDBJ databases">
        <authorList>
            <person name="Urmite Genomes"/>
        </authorList>
    </citation>
    <scope>NUCLEOTIDE SEQUENCE</scope>
    <source>
        <strain evidence="1">DSM 44074</strain>
    </source>
</reference>
<dbReference type="EMBL" id="LK021337">
    <property type="protein sequence ID" value="CDQ42399.1"/>
    <property type="molecule type" value="Genomic_DNA"/>
</dbReference>
<dbReference type="Proteomes" id="UP000028864">
    <property type="component" value="Unassembled WGS sequence"/>
</dbReference>
<protein>
    <recommendedName>
        <fullName evidence="3">GTPase</fullName>
    </recommendedName>
</protein>
<accession>A0AAV2WDL4</accession>
<gene>
    <name evidence="1" type="ORF">BN1047_00251</name>
</gene>
<reference evidence="1" key="2">
    <citation type="submission" date="2015-09" db="EMBL/GenBank/DDBJ databases">
        <title>Draft genome sequence of Mycobacterium neoaurum DSM 44074.</title>
        <authorList>
            <person name="Croce O."/>
            <person name="Robert C."/>
            <person name="Raoult D."/>
            <person name="Drancourt M."/>
        </authorList>
    </citation>
    <scope>NUCLEOTIDE SEQUENCE</scope>
    <source>
        <strain evidence="1">DSM 44074</strain>
    </source>
</reference>
<evidence type="ECO:0000313" key="1">
    <source>
        <dbReference type="EMBL" id="CDQ42399.1"/>
    </source>
</evidence>